<keyword evidence="2" id="KW-0812">Transmembrane</keyword>
<accession>A0A395JTD5</accession>
<gene>
    <name evidence="3" type="ORF">DFR28_101222</name>
</gene>
<proteinExistence type="predicted"/>
<evidence type="ECO:0000256" key="2">
    <source>
        <dbReference type="SAM" id="Phobius"/>
    </source>
</evidence>
<dbReference type="InParanoid" id="A0A395JTD5"/>
<organism evidence="3 4">
    <name type="scientific">Arenicella xantha</name>
    <dbReference type="NCBI Taxonomy" id="644221"/>
    <lineage>
        <taxon>Bacteria</taxon>
        <taxon>Pseudomonadati</taxon>
        <taxon>Pseudomonadota</taxon>
        <taxon>Gammaproteobacteria</taxon>
        <taxon>Arenicellales</taxon>
        <taxon>Arenicellaceae</taxon>
        <taxon>Arenicella</taxon>
    </lineage>
</organism>
<sequence>MQSKSIIIAAAVMLGMVGIYFFTTTTSEPTLTGTQSDAQENPQQPNLSLTPAPLHESIESVANPFISEDGRLSQRMAGFVISDQVAQLRAAYAQFIGDDVPLLDELTKLTELKIQQDANLAMTDGGLAYLTANSSDQGQANDQFDPAQQVELKLYDEQLMKFEENRIDFEDAVHDLLSPEQLRAFQAFEQQRASMNLRQQSAMLAVSFKIGVGELSADQQQKLDAILESQLNESLEQVPLGSTIGDQFSAAGSVQARRLSDFESALISLLSTEQRARYEASPLRMLGQ</sequence>
<evidence type="ECO:0000256" key="1">
    <source>
        <dbReference type="SAM" id="MobiDB-lite"/>
    </source>
</evidence>
<name>A0A395JTD5_9GAMM</name>
<keyword evidence="2" id="KW-1133">Transmembrane helix</keyword>
<comment type="caution">
    <text evidence="3">The sequence shown here is derived from an EMBL/GenBank/DDBJ whole genome shotgun (WGS) entry which is preliminary data.</text>
</comment>
<dbReference type="Proteomes" id="UP000253083">
    <property type="component" value="Unassembled WGS sequence"/>
</dbReference>
<feature type="compositionally biased region" description="Polar residues" evidence="1">
    <location>
        <begin position="35"/>
        <end position="49"/>
    </location>
</feature>
<reference evidence="3 4" key="1">
    <citation type="submission" date="2018-06" db="EMBL/GenBank/DDBJ databases">
        <title>Genomic Encyclopedia of Type Strains, Phase IV (KMG-IV): sequencing the most valuable type-strain genomes for metagenomic binning, comparative biology and taxonomic classification.</title>
        <authorList>
            <person name="Goeker M."/>
        </authorList>
    </citation>
    <scope>NUCLEOTIDE SEQUENCE [LARGE SCALE GENOMIC DNA]</scope>
    <source>
        <strain evidence="3 4">DSM 24032</strain>
    </source>
</reference>
<evidence type="ECO:0000313" key="4">
    <source>
        <dbReference type="Proteomes" id="UP000253083"/>
    </source>
</evidence>
<evidence type="ECO:0000313" key="3">
    <source>
        <dbReference type="EMBL" id="RBP52838.1"/>
    </source>
</evidence>
<protein>
    <submittedName>
        <fullName evidence="3">Uncharacterized protein</fullName>
    </submittedName>
</protein>
<dbReference type="EMBL" id="QNRT01000001">
    <property type="protein sequence ID" value="RBP52838.1"/>
    <property type="molecule type" value="Genomic_DNA"/>
</dbReference>
<dbReference type="AlphaFoldDB" id="A0A395JTD5"/>
<dbReference type="RefSeq" id="WP_113952455.1">
    <property type="nucleotide sequence ID" value="NZ_QNRT01000001.1"/>
</dbReference>
<feature type="region of interest" description="Disordered" evidence="1">
    <location>
        <begin position="31"/>
        <end position="51"/>
    </location>
</feature>
<keyword evidence="2" id="KW-0472">Membrane</keyword>
<keyword evidence="4" id="KW-1185">Reference proteome</keyword>
<feature type="transmembrane region" description="Helical" evidence="2">
    <location>
        <begin position="6"/>
        <end position="23"/>
    </location>
</feature>